<name>A0A7G5H2N4_9BACT</name>
<dbReference type="AlphaFoldDB" id="A0A7G5H2N4"/>
<organism evidence="1 2">
    <name type="scientific">Spirosoma foliorum</name>
    <dbReference type="NCBI Taxonomy" id="2710596"/>
    <lineage>
        <taxon>Bacteria</taxon>
        <taxon>Pseudomonadati</taxon>
        <taxon>Bacteroidota</taxon>
        <taxon>Cytophagia</taxon>
        <taxon>Cytophagales</taxon>
        <taxon>Cytophagaceae</taxon>
        <taxon>Spirosoma</taxon>
    </lineage>
</organism>
<reference evidence="1 2" key="1">
    <citation type="submission" date="2020-07" db="EMBL/GenBank/DDBJ databases">
        <title>Spirosoma foliorum sp. nov., isolated from the leaves on the Nejang mountain Korea, Republic of.</title>
        <authorList>
            <person name="Ho H."/>
            <person name="Lee Y.-J."/>
            <person name="Nurcahyanto D.-A."/>
            <person name="Kim S.-G."/>
        </authorList>
    </citation>
    <scope>NUCLEOTIDE SEQUENCE [LARGE SCALE GENOMIC DNA]</scope>
    <source>
        <strain evidence="1 2">PL0136</strain>
    </source>
</reference>
<evidence type="ECO:0000313" key="1">
    <source>
        <dbReference type="EMBL" id="QMW05376.1"/>
    </source>
</evidence>
<dbReference type="Proteomes" id="UP000515369">
    <property type="component" value="Chromosome"/>
</dbReference>
<keyword evidence="2" id="KW-1185">Reference proteome</keyword>
<accession>A0A7G5H2N4</accession>
<gene>
    <name evidence="1" type="ORF">H3H32_11025</name>
</gene>
<sequence>MANTKYSPEQAAALVASDEPTFILRAKDIHALAAIRTYKNSLVYGEFKDYEGAAKVRECEKLFSEWQANNSDKLQFPTL</sequence>
<evidence type="ECO:0000313" key="2">
    <source>
        <dbReference type="Proteomes" id="UP000515369"/>
    </source>
</evidence>
<proteinExistence type="predicted"/>
<dbReference type="EMBL" id="CP059732">
    <property type="protein sequence ID" value="QMW05376.1"/>
    <property type="molecule type" value="Genomic_DNA"/>
</dbReference>
<protein>
    <submittedName>
        <fullName evidence="1">Uncharacterized protein</fullName>
    </submittedName>
</protein>
<dbReference type="KEGG" id="sfol:H3H32_11025"/>
<dbReference type="RefSeq" id="WP_182462722.1">
    <property type="nucleotide sequence ID" value="NZ_CP059732.1"/>
</dbReference>